<evidence type="ECO:0000313" key="3">
    <source>
        <dbReference type="Ensembl" id="ENSELUP00000088409.1"/>
    </source>
</evidence>
<sequence length="747" mass="83111">MAPLWKAMLSKSSPLYRDSLFSFSLWESRVQERELVLYRKHTERERKTMHRELEKLSKELQQKDKTIEALRAKLNLNQPRFDTPCSSHALSDTTDQSDRISFVSDEHASTNEDLELCSEMDAASEYGQEDRQTSSRASTGSHCSSVLTSLQPSVPPSVTPSHAQQSSVSCPSMQRSGDTQGQTGFAVPPAKTFGGFPASAHCHPQTSSGYPPQALSYHTSHPSPLKGPNTDHVSLSANPASMTGASLLESGALWDMGYGTRLARIGAADLSSGSSGYQSGTSHTECGQHLDVRFGVGSDLMKEHLREIRSLRQRLEDSIQTNERLRQQLEEKLAIPAREKCAPTNIYIQGLDSVNQLSSEIRVLKEENLNLQARLQQASREGSKEVAQLREAALLGRARVKEAELETEQWAEQVRRLQTQTQAQTLEISQLRQDKQSHQEAVNRLQHEVKVLQQQLCESRVLVHSLQYELQMYRGDRHVPKTTRADVGSHPAESAPFHPRDLHVQLEQQLTSGTRPPAARKQLFDNAALSPPVRDTGLFSPPSPHSPTLKPQEVDSSPRGQAPDGSFANRNGCHVVGHIDDFRALQQQILEGRIHVGKMETTLQATVNCPLLELSQDKAGNPGSVRSLLTSTKTLWQILEEASSLLRMFWRAALPINEGGSPRSTKKELSLKEEVHTLRRRVSEQEEALRDAMETLKSSNRTKDSMEHFIVSQLSRTKDVLKKARTNLEVKTRDSTVTSSGLLVVVS</sequence>
<feature type="coiled-coil region" evidence="1">
    <location>
        <begin position="301"/>
        <end position="455"/>
    </location>
</feature>
<feature type="compositionally biased region" description="Polar residues" evidence="2">
    <location>
        <begin position="134"/>
        <end position="152"/>
    </location>
</feature>
<name>A0AAY5KHB9_ESOLU</name>
<feature type="compositionally biased region" description="Polar residues" evidence="2">
    <location>
        <begin position="204"/>
        <end position="222"/>
    </location>
</feature>
<feature type="region of interest" description="Disordered" evidence="2">
    <location>
        <begin position="479"/>
        <end position="499"/>
    </location>
</feature>
<dbReference type="AlphaFoldDB" id="A0AAY5KHB9"/>
<dbReference type="GO" id="GO:0060090">
    <property type="term" value="F:molecular adaptor activity"/>
    <property type="evidence" value="ECO:0007669"/>
    <property type="project" value="TreeGrafter"/>
</dbReference>
<dbReference type="GO" id="GO:1903358">
    <property type="term" value="P:regulation of Golgi organization"/>
    <property type="evidence" value="ECO:0007669"/>
    <property type="project" value="TreeGrafter"/>
</dbReference>
<dbReference type="GO" id="GO:0007098">
    <property type="term" value="P:centrosome cycle"/>
    <property type="evidence" value="ECO:0007669"/>
    <property type="project" value="TreeGrafter"/>
</dbReference>
<feature type="region of interest" description="Disordered" evidence="2">
    <location>
        <begin position="530"/>
        <end position="570"/>
    </location>
</feature>
<dbReference type="GO" id="GO:0005813">
    <property type="term" value="C:centrosome"/>
    <property type="evidence" value="ECO:0007669"/>
    <property type="project" value="TreeGrafter"/>
</dbReference>
<evidence type="ECO:0000256" key="2">
    <source>
        <dbReference type="SAM" id="MobiDB-lite"/>
    </source>
</evidence>
<accession>A0AAY5KHB9</accession>
<proteinExistence type="predicted"/>
<protein>
    <submittedName>
        <fullName evidence="3">Phosphodiesterase 4D interacting protein</fullName>
    </submittedName>
</protein>
<keyword evidence="4" id="KW-1185">Reference proteome</keyword>
<dbReference type="PANTHER" id="PTHR46501">
    <property type="entry name" value="MYOMEGALIN"/>
    <property type="match status" value="1"/>
</dbReference>
<feature type="coiled-coil region" evidence="1">
    <location>
        <begin position="668"/>
        <end position="702"/>
    </location>
</feature>
<dbReference type="PANTHER" id="PTHR46501:SF2">
    <property type="entry name" value="MYOMEGALIN"/>
    <property type="match status" value="1"/>
</dbReference>
<evidence type="ECO:0000256" key="1">
    <source>
        <dbReference type="SAM" id="Coils"/>
    </source>
</evidence>
<organism evidence="3 4">
    <name type="scientific">Esox lucius</name>
    <name type="common">Northern pike</name>
    <dbReference type="NCBI Taxonomy" id="8010"/>
    <lineage>
        <taxon>Eukaryota</taxon>
        <taxon>Metazoa</taxon>
        <taxon>Chordata</taxon>
        <taxon>Craniata</taxon>
        <taxon>Vertebrata</taxon>
        <taxon>Euteleostomi</taxon>
        <taxon>Actinopterygii</taxon>
        <taxon>Neopterygii</taxon>
        <taxon>Teleostei</taxon>
        <taxon>Protacanthopterygii</taxon>
        <taxon>Esociformes</taxon>
        <taxon>Esocidae</taxon>
        <taxon>Esox</taxon>
    </lineage>
</organism>
<reference evidence="3" key="2">
    <citation type="submission" date="2025-08" db="UniProtKB">
        <authorList>
            <consortium name="Ensembl"/>
        </authorList>
    </citation>
    <scope>IDENTIFICATION</scope>
</reference>
<keyword evidence="1" id="KW-0175">Coiled coil</keyword>
<feature type="coiled-coil region" evidence="1">
    <location>
        <begin position="39"/>
        <end position="73"/>
    </location>
</feature>
<feature type="region of interest" description="Disordered" evidence="2">
    <location>
        <begin position="123"/>
        <end position="238"/>
    </location>
</feature>
<dbReference type="Ensembl" id="ENSELUT00000111439.1">
    <property type="protein sequence ID" value="ENSELUP00000088409.1"/>
    <property type="gene ID" value="ENSELUG00000036606.1"/>
</dbReference>
<dbReference type="GO" id="GO:0005794">
    <property type="term" value="C:Golgi apparatus"/>
    <property type="evidence" value="ECO:0007669"/>
    <property type="project" value="TreeGrafter"/>
</dbReference>
<dbReference type="GeneTree" id="ENSGT00950000183190"/>
<evidence type="ECO:0000313" key="4">
    <source>
        <dbReference type="Proteomes" id="UP000265140"/>
    </source>
</evidence>
<feature type="compositionally biased region" description="Polar residues" evidence="2">
    <location>
        <begin position="159"/>
        <end position="183"/>
    </location>
</feature>
<dbReference type="Proteomes" id="UP000265140">
    <property type="component" value="Chromosome 8"/>
</dbReference>
<reference evidence="3 4" key="1">
    <citation type="submission" date="2020-02" db="EMBL/GenBank/DDBJ databases">
        <title>Esox lucius (northern pike) genome, fEsoLuc1, primary haplotype.</title>
        <authorList>
            <person name="Myers G."/>
            <person name="Karagic N."/>
            <person name="Meyer A."/>
            <person name="Pippel M."/>
            <person name="Reichard M."/>
            <person name="Winkler S."/>
            <person name="Tracey A."/>
            <person name="Sims Y."/>
            <person name="Howe K."/>
            <person name="Rhie A."/>
            <person name="Formenti G."/>
            <person name="Durbin R."/>
            <person name="Fedrigo O."/>
            <person name="Jarvis E.D."/>
        </authorList>
    </citation>
    <scope>NUCLEOTIDE SEQUENCE [LARGE SCALE GENOMIC DNA]</scope>
</reference>
<dbReference type="GO" id="GO:0090063">
    <property type="term" value="P:positive regulation of microtubule nucleation"/>
    <property type="evidence" value="ECO:0007669"/>
    <property type="project" value="TreeGrafter"/>
</dbReference>
<dbReference type="InterPro" id="IPR052593">
    <property type="entry name" value="MT-associated_AKAP9-binding"/>
</dbReference>
<reference evidence="3" key="3">
    <citation type="submission" date="2025-09" db="UniProtKB">
        <authorList>
            <consortium name="Ensembl"/>
        </authorList>
    </citation>
    <scope>IDENTIFICATION</scope>
</reference>